<comment type="subcellular location">
    <subcellularLocation>
        <location evidence="1">Membrane</location>
        <topology evidence="1">Multi-pass membrane protein</topology>
    </subcellularLocation>
</comment>
<dbReference type="AlphaFoldDB" id="A0A2N0UIT4"/>
<feature type="transmembrane region" description="Helical" evidence="5">
    <location>
        <begin position="226"/>
        <end position="245"/>
    </location>
</feature>
<feature type="transmembrane region" description="Helical" evidence="5">
    <location>
        <begin position="203"/>
        <end position="219"/>
    </location>
</feature>
<keyword evidence="8" id="KW-1185">Reference proteome</keyword>
<evidence type="ECO:0000313" key="7">
    <source>
        <dbReference type="EMBL" id="PKD26896.1"/>
    </source>
</evidence>
<proteinExistence type="predicted"/>
<accession>A0A2N0UIT4</accession>
<reference evidence="7" key="1">
    <citation type="journal article" date="2018" name="Environ. Microbiol.">
        <title>Sporulation capability and amylosome conservation among diverse human colonic and rumen isolates of the keystone starch-degrader Ruminococcus bromii.</title>
        <authorList>
            <person name="Mukhopadhya I."/>
            <person name="Morais S."/>
            <person name="Laverde-Gomez J."/>
            <person name="Sheridan P.O."/>
            <person name="Walker A.W."/>
            <person name="Kelly W."/>
            <person name="Klieve A.V."/>
            <person name="Ouwerkerk D."/>
            <person name="Duncan S.H."/>
            <person name="Louis P."/>
            <person name="Koropatkin N."/>
            <person name="Cockburn D."/>
            <person name="Kibler R."/>
            <person name="Cooper P.J."/>
            <person name="Sandoval C."/>
            <person name="Crost E."/>
            <person name="Juge N."/>
            <person name="Bayer E.A."/>
            <person name="Flint H.J."/>
        </authorList>
    </citation>
    <scope>NUCLEOTIDE SEQUENCE [LARGE SCALE GENOMIC DNA]</scope>
    <source>
        <strain evidence="7">ATCC 27255</strain>
    </source>
</reference>
<dbReference type="PANTHER" id="PTHR37422:SF13">
    <property type="entry name" value="LIPOPOLYSACCHARIDE BIOSYNTHESIS PROTEIN PA4999-RELATED"/>
    <property type="match status" value="1"/>
</dbReference>
<keyword evidence="2 5" id="KW-0812">Transmembrane</keyword>
<keyword evidence="4 5" id="KW-0472">Membrane</keyword>
<feature type="transmembrane region" description="Helical" evidence="5">
    <location>
        <begin position="314"/>
        <end position="333"/>
    </location>
</feature>
<feature type="transmembrane region" description="Helical" evidence="5">
    <location>
        <begin position="61"/>
        <end position="79"/>
    </location>
</feature>
<feature type="domain" description="O-antigen ligase-related" evidence="6">
    <location>
        <begin position="185"/>
        <end position="322"/>
    </location>
</feature>
<feature type="transmembrane region" description="Helical" evidence="5">
    <location>
        <begin position="112"/>
        <end position="134"/>
    </location>
</feature>
<evidence type="ECO:0000256" key="5">
    <source>
        <dbReference type="SAM" id="Phobius"/>
    </source>
</evidence>
<protein>
    <submittedName>
        <fullName evidence="7">Lipid A core-O-antigen ligase</fullName>
    </submittedName>
</protein>
<dbReference type="RefSeq" id="WP_101029681.1">
    <property type="nucleotide sequence ID" value="NZ_CABMMZ010000073.1"/>
</dbReference>
<feature type="transmembrane region" description="Helical" evidence="5">
    <location>
        <begin position="36"/>
        <end position="54"/>
    </location>
</feature>
<dbReference type="GO" id="GO:0016874">
    <property type="term" value="F:ligase activity"/>
    <property type="evidence" value="ECO:0007669"/>
    <property type="project" value="UniProtKB-KW"/>
</dbReference>
<dbReference type="Pfam" id="PF04932">
    <property type="entry name" value="Wzy_C"/>
    <property type="match status" value="1"/>
</dbReference>
<evidence type="ECO:0000256" key="3">
    <source>
        <dbReference type="ARBA" id="ARBA00022989"/>
    </source>
</evidence>
<keyword evidence="3 5" id="KW-1133">Transmembrane helix</keyword>
<evidence type="ECO:0000259" key="6">
    <source>
        <dbReference type="Pfam" id="PF04932"/>
    </source>
</evidence>
<gene>
    <name evidence="7" type="ORF">RBATCC27255_01761</name>
</gene>
<evidence type="ECO:0000256" key="4">
    <source>
        <dbReference type="ARBA" id="ARBA00023136"/>
    </source>
</evidence>
<name>A0A2N0UIT4_9FIRM</name>
<dbReference type="GeneID" id="93768434"/>
<dbReference type="InterPro" id="IPR051533">
    <property type="entry name" value="WaaL-like"/>
</dbReference>
<dbReference type="InterPro" id="IPR007016">
    <property type="entry name" value="O-antigen_ligase-rel_domated"/>
</dbReference>
<dbReference type="PANTHER" id="PTHR37422">
    <property type="entry name" value="TEICHURONIC ACID BIOSYNTHESIS PROTEIN TUAE"/>
    <property type="match status" value="1"/>
</dbReference>
<feature type="transmembrane region" description="Helical" evidence="5">
    <location>
        <begin position="364"/>
        <end position="381"/>
    </location>
</feature>
<sequence length="407" mass="46847">MKKLMNQNWFIAIVFMVLYKPAIFSQMPQYQTFDKISNVLKVLIIAVLLVWFCLFYQKFSMYFVIFLFFEVWRILATIYCDGNYSSLFLTIFNSLAIVLVVEMGLKTDPDALLDGATFVLGIFVLINFITVLLFPQGMYEFNTFTTNYFLGYRNNSIMLIFPAMIFSVVRSLRLYDRLTVSSFLICVISTATVILAFSATSVIGIMIFILFLFLALINWMPKFLNIVTYIVINIIYFFGVIILRVQEAFSFIIVNVLGRDLSFTGRTNIWDSALEAFYKSPIFGVGEIDNQASRDLIGATHAHNYYLNLLYKSGVPGFLLFFTILIICGIALYKNRKNGKIPFVVSGALCAFMIMLQSEAYYNIYYFFSILTLSTFISYALPKRDSDGNFIYKNNKRIKSKKATIKF</sequence>
<feature type="transmembrane region" description="Helical" evidence="5">
    <location>
        <begin position="7"/>
        <end position="24"/>
    </location>
</feature>
<dbReference type="GO" id="GO:0016020">
    <property type="term" value="C:membrane"/>
    <property type="evidence" value="ECO:0007669"/>
    <property type="project" value="UniProtKB-SubCell"/>
</dbReference>
<dbReference type="EMBL" id="NNSR01000073">
    <property type="protein sequence ID" value="PKD26896.1"/>
    <property type="molecule type" value="Genomic_DNA"/>
</dbReference>
<organism evidence="7 8">
    <name type="scientific">Ruminococcus bromii</name>
    <dbReference type="NCBI Taxonomy" id="40518"/>
    <lineage>
        <taxon>Bacteria</taxon>
        <taxon>Bacillati</taxon>
        <taxon>Bacillota</taxon>
        <taxon>Clostridia</taxon>
        <taxon>Eubacteriales</taxon>
        <taxon>Oscillospiraceae</taxon>
        <taxon>Ruminococcus</taxon>
    </lineage>
</organism>
<evidence type="ECO:0000313" key="8">
    <source>
        <dbReference type="Proteomes" id="UP000233425"/>
    </source>
</evidence>
<dbReference type="Proteomes" id="UP000233425">
    <property type="component" value="Unassembled WGS sequence"/>
</dbReference>
<feature type="transmembrane region" description="Helical" evidence="5">
    <location>
        <begin position="154"/>
        <end position="172"/>
    </location>
</feature>
<keyword evidence="7" id="KW-0436">Ligase</keyword>
<evidence type="ECO:0000256" key="1">
    <source>
        <dbReference type="ARBA" id="ARBA00004141"/>
    </source>
</evidence>
<comment type="caution">
    <text evidence="7">The sequence shown here is derived from an EMBL/GenBank/DDBJ whole genome shotgun (WGS) entry which is preliminary data.</text>
</comment>
<evidence type="ECO:0000256" key="2">
    <source>
        <dbReference type="ARBA" id="ARBA00022692"/>
    </source>
</evidence>
<feature type="transmembrane region" description="Helical" evidence="5">
    <location>
        <begin position="85"/>
        <end position="105"/>
    </location>
</feature>